<evidence type="ECO:0000259" key="4">
    <source>
        <dbReference type="Pfam" id="PF10672"/>
    </source>
</evidence>
<dbReference type="Pfam" id="PF10672">
    <property type="entry name" value="Methyltrans_SAM"/>
    <property type="match status" value="1"/>
</dbReference>
<reference evidence="5 6" key="1">
    <citation type="journal article" date="2015" name="Nature">
        <title>rRNA introns, odd ribosomes, and small enigmatic genomes across a large radiation of phyla.</title>
        <authorList>
            <person name="Brown C.T."/>
            <person name="Hug L.A."/>
            <person name="Thomas B.C."/>
            <person name="Sharon I."/>
            <person name="Castelle C.J."/>
            <person name="Singh A."/>
            <person name="Wilkins M.J."/>
            <person name="Williams K.H."/>
            <person name="Banfield J.F."/>
        </authorList>
    </citation>
    <scope>NUCLEOTIDE SEQUENCE [LARGE SCALE GENOMIC DNA]</scope>
</reference>
<name>A0A0G0CSD7_9BACT</name>
<evidence type="ECO:0000313" key="5">
    <source>
        <dbReference type="EMBL" id="KKP46222.1"/>
    </source>
</evidence>
<keyword evidence="1" id="KW-0489">Methyltransferase</keyword>
<organism evidence="5 6">
    <name type="scientific">Candidatus Woesebacteria bacterium GW2011_GWA2_33_28</name>
    <dbReference type="NCBI Taxonomy" id="1618561"/>
    <lineage>
        <taxon>Bacteria</taxon>
        <taxon>Candidatus Woeseibacteriota</taxon>
    </lineage>
</organism>
<dbReference type="GO" id="GO:0032259">
    <property type="term" value="P:methylation"/>
    <property type="evidence" value="ECO:0007669"/>
    <property type="project" value="UniProtKB-KW"/>
</dbReference>
<keyword evidence="2" id="KW-0808">Transferase</keyword>
<sequence>MDYELIDSGNGRRLERFGVYLIDRPDPEVLWQKTLADDEWKKAEAKFVRTHEDNGRWETKPNFPESWVINFNNLKILLKLSPFKHLGAFPEQEWEWTLISELVTCNASQSNILNLFGYTGLASLSALSAGAKVTHVDASRPAISWFNDNLKLNNLDDKPVRFIPEDCLKFVEREIKRGTKYDGIIMDPPVYGHGPNGEKWSFSKDFPTLLDNVTKLLSNNPLFVIVNAYAVSTSPTTLQNILQGKFNEFGGEIKSGELTLKEKSAGRILSTGIWAMWKKIM</sequence>
<dbReference type="PANTHER" id="PTHR43042:SF2">
    <property type="entry name" value="SAM-DEPENDENT METHYLTRANSFERASE"/>
    <property type="match status" value="1"/>
</dbReference>
<dbReference type="EMBL" id="LBOZ01000013">
    <property type="protein sequence ID" value="KKP46222.1"/>
    <property type="molecule type" value="Genomic_DNA"/>
</dbReference>
<dbReference type="Gene3D" id="2.60.40.1180">
    <property type="entry name" value="Golgi alpha-mannosidase II"/>
    <property type="match status" value="1"/>
</dbReference>
<evidence type="ECO:0000256" key="3">
    <source>
        <dbReference type="ARBA" id="ARBA00022691"/>
    </source>
</evidence>
<evidence type="ECO:0000313" key="6">
    <source>
        <dbReference type="Proteomes" id="UP000033995"/>
    </source>
</evidence>
<dbReference type="CDD" id="cd02440">
    <property type="entry name" value="AdoMet_MTases"/>
    <property type="match status" value="1"/>
</dbReference>
<dbReference type="Proteomes" id="UP000033995">
    <property type="component" value="Unassembled WGS sequence"/>
</dbReference>
<gene>
    <name evidence="5" type="ORF">UR38_C0013G0007</name>
</gene>
<evidence type="ECO:0000256" key="2">
    <source>
        <dbReference type="ARBA" id="ARBA00022679"/>
    </source>
</evidence>
<keyword evidence="3" id="KW-0949">S-adenosyl-L-methionine</keyword>
<dbReference type="SUPFAM" id="SSF53335">
    <property type="entry name" value="S-adenosyl-L-methionine-dependent methyltransferases"/>
    <property type="match status" value="1"/>
</dbReference>
<dbReference type="PANTHER" id="PTHR43042">
    <property type="entry name" value="SAM-DEPENDENT METHYLTRANSFERASE"/>
    <property type="match status" value="1"/>
</dbReference>
<accession>A0A0G0CSD7</accession>
<protein>
    <recommendedName>
        <fullName evidence="4">S-adenosylmethionine-dependent methyltransferase domain-containing protein</fullName>
    </recommendedName>
</protein>
<dbReference type="Gene3D" id="3.40.50.150">
    <property type="entry name" value="Vaccinia Virus protein VP39"/>
    <property type="match status" value="1"/>
</dbReference>
<dbReference type="PATRIC" id="fig|1618561.3.peg.999"/>
<dbReference type="InterPro" id="IPR019614">
    <property type="entry name" value="SAM-dep_methyl-trfase"/>
</dbReference>
<dbReference type="GO" id="GO:0008168">
    <property type="term" value="F:methyltransferase activity"/>
    <property type="evidence" value="ECO:0007669"/>
    <property type="project" value="UniProtKB-KW"/>
</dbReference>
<dbReference type="InterPro" id="IPR029063">
    <property type="entry name" value="SAM-dependent_MTases_sf"/>
</dbReference>
<dbReference type="InterPro" id="IPR013780">
    <property type="entry name" value="Glyco_hydro_b"/>
</dbReference>
<proteinExistence type="predicted"/>
<evidence type="ECO:0000256" key="1">
    <source>
        <dbReference type="ARBA" id="ARBA00022603"/>
    </source>
</evidence>
<dbReference type="AlphaFoldDB" id="A0A0G0CSD7"/>
<comment type="caution">
    <text evidence="5">The sequence shown here is derived from an EMBL/GenBank/DDBJ whole genome shotgun (WGS) entry which is preliminary data.</text>
</comment>
<feature type="domain" description="S-adenosylmethionine-dependent methyltransferase" evidence="4">
    <location>
        <begin position="65"/>
        <end position="228"/>
    </location>
</feature>